<keyword evidence="2" id="KW-1003">Cell membrane</keyword>
<dbReference type="InterPro" id="IPR020846">
    <property type="entry name" value="MFS_dom"/>
</dbReference>
<feature type="transmembrane region" description="Helical" evidence="7">
    <location>
        <begin position="71"/>
        <end position="93"/>
    </location>
</feature>
<feature type="transmembrane region" description="Helical" evidence="7">
    <location>
        <begin position="344"/>
        <end position="365"/>
    </location>
</feature>
<evidence type="ECO:0000256" key="3">
    <source>
        <dbReference type="ARBA" id="ARBA00022692"/>
    </source>
</evidence>
<reference evidence="10" key="1">
    <citation type="journal article" date="2019" name="Int. J. Syst. Evol. Microbiol.">
        <title>The Global Catalogue of Microorganisms (GCM) 10K type strain sequencing project: providing services to taxonomists for standard genome sequencing and annotation.</title>
        <authorList>
            <consortium name="The Broad Institute Genomics Platform"/>
            <consortium name="The Broad Institute Genome Sequencing Center for Infectious Disease"/>
            <person name="Wu L."/>
            <person name="Ma J."/>
        </authorList>
    </citation>
    <scope>NUCLEOTIDE SEQUENCE [LARGE SCALE GENOMIC DNA]</scope>
    <source>
        <strain evidence="10">JCM 3369</strain>
    </source>
</reference>
<evidence type="ECO:0000256" key="2">
    <source>
        <dbReference type="ARBA" id="ARBA00022475"/>
    </source>
</evidence>
<dbReference type="Gene3D" id="1.20.1250.20">
    <property type="entry name" value="MFS general substrate transporter like domains"/>
    <property type="match status" value="1"/>
</dbReference>
<feature type="transmembrane region" description="Helical" evidence="7">
    <location>
        <begin position="371"/>
        <end position="391"/>
    </location>
</feature>
<feature type="transmembrane region" description="Helical" evidence="7">
    <location>
        <begin position="303"/>
        <end position="323"/>
    </location>
</feature>
<feature type="domain" description="Major facilitator superfamily (MFS) profile" evidence="8">
    <location>
        <begin position="4"/>
        <end position="398"/>
    </location>
</feature>
<proteinExistence type="predicted"/>
<sequence>MPLLVYILGLAVFAQGTSEFMLSGLLPEIAADLHVSVPRAGLLTSMFAIGMAAGAPVLAVLARRWPHRRSLVAFLAAFAACHVAGALTGSYAVLLATRVIAALANAGFWAVASAAAIGAVAPHLKARAMSVVVGGVTLACVAGVPGGALLGQQWGWRSAFWAVAALSAAAIAAVLATMPAPRPESAANGPDGAERVPERSGSVRDELRTLTRAPLLAAYGMNALVQGATFCTFTYLALLVTDVAGLGDRWVPAALVLFGTGALAGITAGGRIADARPLPLLAGGMTALAAGWAVLALTAAHPAALLALVPAQGMIAFGIAPALTSRAFYLAPDAPTLAGGFSTAAFNVGNTAGPWLGGLAIGAGLGYRSPAWVSALMMAAALGVLACAAALRAGDGKEDATEPETAATY</sequence>
<dbReference type="InterPro" id="IPR050189">
    <property type="entry name" value="MFS_Efflux_Transporters"/>
</dbReference>
<evidence type="ECO:0000313" key="10">
    <source>
        <dbReference type="Proteomes" id="UP001596380"/>
    </source>
</evidence>
<accession>A0ABW2CRI8</accession>
<dbReference type="RefSeq" id="WP_160825940.1">
    <property type="nucleotide sequence ID" value="NZ_JBHSXE010000001.1"/>
</dbReference>
<keyword evidence="5 7" id="KW-0472">Membrane</keyword>
<name>A0ABW2CRI8_9ACTN</name>
<protein>
    <submittedName>
        <fullName evidence="9">Cmx/CmrA family chloramphenicol efflux MFS transporter</fullName>
    </submittedName>
</protein>
<dbReference type="SUPFAM" id="SSF103473">
    <property type="entry name" value="MFS general substrate transporter"/>
    <property type="match status" value="1"/>
</dbReference>
<comment type="subcellular location">
    <subcellularLocation>
        <location evidence="1">Cell membrane</location>
        <topology evidence="1">Multi-pass membrane protein</topology>
    </subcellularLocation>
</comment>
<comment type="caution">
    <text evidence="9">The sequence shown here is derived from an EMBL/GenBank/DDBJ whole genome shotgun (WGS) entry which is preliminary data.</text>
</comment>
<dbReference type="Pfam" id="PF07690">
    <property type="entry name" value="MFS_1"/>
    <property type="match status" value="1"/>
</dbReference>
<feature type="transmembrane region" description="Helical" evidence="7">
    <location>
        <begin position="156"/>
        <end position="176"/>
    </location>
</feature>
<dbReference type="InterPro" id="IPR036259">
    <property type="entry name" value="MFS_trans_sf"/>
</dbReference>
<dbReference type="Proteomes" id="UP001596380">
    <property type="component" value="Unassembled WGS sequence"/>
</dbReference>
<organism evidence="9 10">
    <name type="scientific">Actinomadura yumaensis</name>
    <dbReference type="NCBI Taxonomy" id="111807"/>
    <lineage>
        <taxon>Bacteria</taxon>
        <taxon>Bacillati</taxon>
        <taxon>Actinomycetota</taxon>
        <taxon>Actinomycetes</taxon>
        <taxon>Streptosporangiales</taxon>
        <taxon>Thermomonosporaceae</taxon>
        <taxon>Actinomadura</taxon>
    </lineage>
</organism>
<evidence type="ECO:0000259" key="8">
    <source>
        <dbReference type="PROSITE" id="PS50850"/>
    </source>
</evidence>
<dbReference type="PROSITE" id="PS50850">
    <property type="entry name" value="MFS"/>
    <property type="match status" value="1"/>
</dbReference>
<gene>
    <name evidence="9" type="ORF">ACFQKB_31975</name>
</gene>
<evidence type="ECO:0000256" key="4">
    <source>
        <dbReference type="ARBA" id="ARBA00022989"/>
    </source>
</evidence>
<feature type="transmembrane region" description="Helical" evidence="7">
    <location>
        <begin position="99"/>
        <end position="121"/>
    </location>
</feature>
<dbReference type="PANTHER" id="PTHR43124">
    <property type="entry name" value="PURINE EFFLUX PUMP PBUE"/>
    <property type="match status" value="1"/>
</dbReference>
<feature type="transmembrane region" description="Helical" evidence="7">
    <location>
        <begin position="216"/>
        <end position="238"/>
    </location>
</feature>
<feature type="transmembrane region" description="Helical" evidence="7">
    <location>
        <begin position="250"/>
        <end position="268"/>
    </location>
</feature>
<keyword evidence="3 7" id="KW-0812">Transmembrane</keyword>
<keyword evidence="10" id="KW-1185">Reference proteome</keyword>
<feature type="transmembrane region" description="Helical" evidence="7">
    <location>
        <begin position="128"/>
        <end position="150"/>
    </location>
</feature>
<feature type="compositionally biased region" description="Basic and acidic residues" evidence="6">
    <location>
        <begin position="192"/>
        <end position="203"/>
    </location>
</feature>
<evidence type="ECO:0000256" key="7">
    <source>
        <dbReference type="SAM" id="Phobius"/>
    </source>
</evidence>
<keyword evidence="4 7" id="KW-1133">Transmembrane helix</keyword>
<dbReference type="NCBIfam" id="NF033135">
    <property type="entry name" value="cmx_cmrA"/>
    <property type="match status" value="1"/>
</dbReference>
<evidence type="ECO:0000313" key="9">
    <source>
        <dbReference type="EMBL" id="MFC6884416.1"/>
    </source>
</evidence>
<evidence type="ECO:0000256" key="1">
    <source>
        <dbReference type="ARBA" id="ARBA00004651"/>
    </source>
</evidence>
<evidence type="ECO:0000256" key="5">
    <source>
        <dbReference type="ARBA" id="ARBA00023136"/>
    </source>
</evidence>
<dbReference type="CDD" id="cd17324">
    <property type="entry name" value="MFS_NepI_like"/>
    <property type="match status" value="1"/>
</dbReference>
<feature type="transmembrane region" description="Helical" evidence="7">
    <location>
        <begin position="280"/>
        <end position="297"/>
    </location>
</feature>
<dbReference type="EMBL" id="JBHSXS010000027">
    <property type="protein sequence ID" value="MFC6884416.1"/>
    <property type="molecule type" value="Genomic_DNA"/>
</dbReference>
<feature type="transmembrane region" description="Helical" evidence="7">
    <location>
        <begin position="40"/>
        <end position="62"/>
    </location>
</feature>
<dbReference type="InterPro" id="IPR011701">
    <property type="entry name" value="MFS"/>
</dbReference>
<feature type="region of interest" description="Disordered" evidence="6">
    <location>
        <begin position="183"/>
        <end position="203"/>
    </location>
</feature>
<dbReference type="PANTHER" id="PTHR43124:SF3">
    <property type="entry name" value="CHLORAMPHENICOL EFFLUX PUMP RV0191"/>
    <property type="match status" value="1"/>
</dbReference>
<evidence type="ECO:0000256" key="6">
    <source>
        <dbReference type="SAM" id="MobiDB-lite"/>
    </source>
</evidence>